<keyword evidence="2" id="KW-0472">Membrane</keyword>
<proteinExistence type="inferred from homology"/>
<dbReference type="InterPro" id="IPR050922">
    <property type="entry name" value="LytR/CpsA/Psr_CW_biosynth"/>
</dbReference>
<dbReference type="Proteomes" id="UP000626982">
    <property type="component" value="Unassembled WGS sequence"/>
</dbReference>
<evidence type="ECO:0000256" key="1">
    <source>
        <dbReference type="ARBA" id="ARBA00006068"/>
    </source>
</evidence>
<protein>
    <recommendedName>
        <fullName evidence="3">Cell envelope-related transcriptional attenuator domain-containing protein</fullName>
    </recommendedName>
</protein>
<evidence type="ECO:0000313" key="4">
    <source>
        <dbReference type="EMBL" id="GGN80296.1"/>
    </source>
</evidence>
<feature type="domain" description="Cell envelope-related transcriptional attenuator" evidence="3">
    <location>
        <begin position="189"/>
        <end position="366"/>
    </location>
</feature>
<dbReference type="InterPro" id="IPR004474">
    <property type="entry name" value="LytR_CpsA_psr"/>
</dbReference>
<evidence type="ECO:0000313" key="5">
    <source>
        <dbReference type="Proteomes" id="UP000626982"/>
    </source>
</evidence>
<keyword evidence="5" id="KW-1185">Reference proteome</keyword>
<gene>
    <name evidence="4" type="ORF">GCM10010968_08000</name>
</gene>
<dbReference type="PANTHER" id="PTHR33392">
    <property type="entry name" value="POLYISOPRENYL-TEICHOIC ACID--PEPTIDOGLYCAN TEICHOIC ACID TRANSFERASE TAGU"/>
    <property type="match status" value="1"/>
</dbReference>
<organism evidence="4 5">
    <name type="scientific">Agrococcus terreus</name>
    <dbReference type="NCBI Taxonomy" id="574649"/>
    <lineage>
        <taxon>Bacteria</taxon>
        <taxon>Bacillati</taxon>
        <taxon>Actinomycetota</taxon>
        <taxon>Actinomycetes</taxon>
        <taxon>Micrococcales</taxon>
        <taxon>Microbacteriaceae</taxon>
        <taxon>Agrococcus</taxon>
    </lineage>
</organism>
<accession>A0ABQ2KEP4</accession>
<dbReference type="Gene3D" id="3.40.630.190">
    <property type="entry name" value="LCP protein"/>
    <property type="match status" value="1"/>
</dbReference>
<dbReference type="RefSeq" id="WP_188716292.1">
    <property type="nucleotide sequence ID" value="NZ_BAABBD010000001.1"/>
</dbReference>
<comment type="caution">
    <text evidence="4">The sequence shown here is derived from an EMBL/GenBank/DDBJ whole genome shotgun (WGS) entry which is preliminary data.</text>
</comment>
<feature type="transmembrane region" description="Helical" evidence="2">
    <location>
        <begin position="85"/>
        <end position="104"/>
    </location>
</feature>
<dbReference type="PANTHER" id="PTHR33392:SF6">
    <property type="entry name" value="POLYISOPRENYL-TEICHOIC ACID--PEPTIDOGLYCAN TEICHOIC ACID TRANSFERASE TAGU"/>
    <property type="match status" value="1"/>
</dbReference>
<dbReference type="NCBIfam" id="TIGR00350">
    <property type="entry name" value="lytR_cpsA_psr"/>
    <property type="match status" value="1"/>
</dbReference>
<comment type="similarity">
    <text evidence="1">Belongs to the LytR/CpsA/Psr (LCP) family.</text>
</comment>
<reference evidence="5" key="1">
    <citation type="journal article" date="2019" name="Int. J. Syst. Evol. Microbiol.">
        <title>The Global Catalogue of Microorganisms (GCM) 10K type strain sequencing project: providing services to taxonomists for standard genome sequencing and annotation.</title>
        <authorList>
            <consortium name="The Broad Institute Genomics Platform"/>
            <consortium name="The Broad Institute Genome Sequencing Center for Infectious Disease"/>
            <person name="Wu L."/>
            <person name="Ma J."/>
        </authorList>
    </citation>
    <scope>NUCLEOTIDE SEQUENCE [LARGE SCALE GENOMIC DNA]</scope>
    <source>
        <strain evidence="5">CGMCC 1.6960</strain>
    </source>
</reference>
<keyword evidence="2" id="KW-1133">Transmembrane helix</keyword>
<feature type="transmembrane region" description="Helical" evidence="2">
    <location>
        <begin position="124"/>
        <end position="144"/>
    </location>
</feature>
<dbReference type="Pfam" id="PF03816">
    <property type="entry name" value="LytR_cpsA_psr"/>
    <property type="match status" value="1"/>
</dbReference>
<evidence type="ECO:0000259" key="3">
    <source>
        <dbReference type="Pfam" id="PF03816"/>
    </source>
</evidence>
<name>A0ABQ2KEP4_9MICO</name>
<evidence type="ECO:0000256" key="2">
    <source>
        <dbReference type="SAM" id="Phobius"/>
    </source>
</evidence>
<sequence>MTLLQARSPMRDPDQRDAVVMQRRGWWLVGVGFLLPGSAQVLAGSRRLGRFGIAATLALLALLALAGILWAVWRTALLTVVGNAIGLLVLEVLLVAYALLWLVLGIDTIRLARLPKVQGGARAAIAAVAVIATVAPAALAGYGASLVDASRGLVSDLFTASGPPVEPIDGRYTFLLLGGDAGDDRVGLRADSMTVVTVNAETGAATMIGVPRNMRDAPFSEGSPMWGPWPNGFDCDSSDCYLNGTYTYGEAHPELYPDAAAQGSSPGIEATRDAVEGVTGLELQFFVLVDMHGFEDLIDALGGLRLEVTERVPIAVEDEPVRDWIEPGTQVLDGHDALWYARSRAGANDYARMERQRQVQEALIRTFTPQVLLTKYSELARAGTDMVETDIPQSMIGSLSELALRTRELPITNLELVPDSGVTTGDPDFDQIHAMVQAAIAEADAVAAPTETPEP</sequence>
<keyword evidence="2" id="KW-0812">Transmembrane</keyword>
<feature type="transmembrane region" description="Helical" evidence="2">
    <location>
        <begin position="25"/>
        <end position="44"/>
    </location>
</feature>
<feature type="transmembrane region" description="Helical" evidence="2">
    <location>
        <begin position="51"/>
        <end position="73"/>
    </location>
</feature>
<dbReference type="EMBL" id="BMLM01000001">
    <property type="protein sequence ID" value="GGN80296.1"/>
    <property type="molecule type" value="Genomic_DNA"/>
</dbReference>